<evidence type="ECO:0000259" key="6">
    <source>
        <dbReference type="Pfam" id="PF08281"/>
    </source>
</evidence>
<dbReference type="EMBL" id="QQYZ01000008">
    <property type="protein sequence ID" value="RSY85500.1"/>
    <property type="molecule type" value="Genomic_DNA"/>
</dbReference>
<comment type="similarity">
    <text evidence="1">Belongs to the sigma-70 factor family. ECF subfamily.</text>
</comment>
<dbReference type="SUPFAM" id="SSF88659">
    <property type="entry name" value="Sigma3 and sigma4 domains of RNA polymerase sigma factors"/>
    <property type="match status" value="1"/>
</dbReference>
<protein>
    <submittedName>
        <fullName evidence="7">RNA polymerase sigma factor</fullName>
    </submittedName>
</protein>
<gene>
    <name evidence="7" type="ORF">DAH66_10565</name>
</gene>
<feature type="domain" description="RNA polymerase sigma-70 region 2" evidence="5">
    <location>
        <begin position="16"/>
        <end position="79"/>
    </location>
</feature>
<dbReference type="Pfam" id="PF08281">
    <property type="entry name" value="Sigma70_r4_2"/>
    <property type="match status" value="1"/>
</dbReference>
<dbReference type="InterPro" id="IPR014284">
    <property type="entry name" value="RNA_pol_sigma-70_dom"/>
</dbReference>
<reference evidence="7 8" key="1">
    <citation type="submission" date="2018-07" db="EMBL/GenBank/DDBJ databases">
        <title>Genomic and Epidemiologic Investigation of an Indolent Hospital Outbreak.</title>
        <authorList>
            <person name="Johnson R.C."/>
            <person name="Deming C."/>
            <person name="Conlan S."/>
            <person name="Zellmer C.J."/>
            <person name="Michelin A.V."/>
            <person name="Lee-Lin S."/>
            <person name="Thomas P.J."/>
            <person name="Park M."/>
            <person name="Weingarten R.A."/>
            <person name="Less J."/>
            <person name="Dekker J.P."/>
            <person name="Frank K.M."/>
            <person name="Musser K.A."/>
            <person name="Mcquiston J.R."/>
            <person name="Henderson D.K."/>
            <person name="Lau A.F."/>
            <person name="Palmore T.N."/>
            <person name="Segre J.A."/>
        </authorList>
    </citation>
    <scope>NUCLEOTIDE SEQUENCE [LARGE SCALE GENOMIC DNA]</scope>
    <source>
        <strain evidence="7 8">SK-CDC1_0717</strain>
    </source>
</reference>
<dbReference type="GO" id="GO:0006352">
    <property type="term" value="P:DNA-templated transcription initiation"/>
    <property type="evidence" value="ECO:0007669"/>
    <property type="project" value="InterPro"/>
</dbReference>
<dbReference type="InterPro" id="IPR039425">
    <property type="entry name" value="RNA_pol_sigma-70-like"/>
</dbReference>
<evidence type="ECO:0000259" key="5">
    <source>
        <dbReference type="Pfam" id="PF04542"/>
    </source>
</evidence>
<dbReference type="InterPro" id="IPR013249">
    <property type="entry name" value="RNA_pol_sigma70_r4_t2"/>
</dbReference>
<proteinExistence type="inferred from homology"/>
<keyword evidence="2" id="KW-0805">Transcription regulation</keyword>
<evidence type="ECO:0000256" key="3">
    <source>
        <dbReference type="ARBA" id="ARBA00023082"/>
    </source>
</evidence>
<dbReference type="Gene3D" id="1.10.10.10">
    <property type="entry name" value="Winged helix-like DNA-binding domain superfamily/Winged helix DNA-binding domain"/>
    <property type="match status" value="1"/>
</dbReference>
<dbReference type="NCBIfam" id="TIGR02937">
    <property type="entry name" value="sigma70-ECF"/>
    <property type="match status" value="1"/>
</dbReference>
<evidence type="ECO:0000256" key="4">
    <source>
        <dbReference type="ARBA" id="ARBA00023163"/>
    </source>
</evidence>
<dbReference type="PANTHER" id="PTHR43133:SF63">
    <property type="entry name" value="RNA POLYMERASE SIGMA FACTOR FECI-RELATED"/>
    <property type="match status" value="1"/>
</dbReference>
<keyword evidence="4" id="KW-0804">Transcription</keyword>
<dbReference type="InterPro" id="IPR013324">
    <property type="entry name" value="RNA_pol_sigma_r3/r4-like"/>
</dbReference>
<dbReference type="AlphaFoldDB" id="A0A430G3S8"/>
<dbReference type="PANTHER" id="PTHR43133">
    <property type="entry name" value="RNA POLYMERASE ECF-TYPE SIGMA FACTO"/>
    <property type="match status" value="1"/>
</dbReference>
<organism evidence="7 8">
    <name type="scientific">Sphingomonas koreensis</name>
    <dbReference type="NCBI Taxonomy" id="93064"/>
    <lineage>
        <taxon>Bacteria</taxon>
        <taxon>Pseudomonadati</taxon>
        <taxon>Pseudomonadota</taxon>
        <taxon>Alphaproteobacteria</taxon>
        <taxon>Sphingomonadales</taxon>
        <taxon>Sphingomonadaceae</taxon>
        <taxon>Sphingomonas</taxon>
    </lineage>
</organism>
<dbReference type="RefSeq" id="WP_126004463.1">
    <property type="nucleotide sequence ID" value="NZ_QQYZ01000008.1"/>
</dbReference>
<accession>A0A430G3S8</accession>
<dbReference type="GO" id="GO:0016987">
    <property type="term" value="F:sigma factor activity"/>
    <property type="evidence" value="ECO:0007669"/>
    <property type="project" value="UniProtKB-KW"/>
</dbReference>
<dbReference type="SUPFAM" id="SSF88946">
    <property type="entry name" value="Sigma2 domain of RNA polymerase sigma factors"/>
    <property type="match status" value="1"/>
</dbReference>
<dbReference type="Proteomes" id="UP000287746">
    <property type="component" value="Unassembled WGS sequence"/>
</dbReference>
<sequence>MMADAPRSLLLRSLLARYSSLRGRLARRFGPQIAEDALQETWIRIETRADLAPVRDPEAYVYRAALNTAHNLVKSENRRLSFVDIEELLGVADDAPGPAAIAADRADVAVVARALSELTERQRIIFQEAFLGDVSHHVLAERFDVSIRTVQKDLRRGIDLCARRLGKRKSFVTGMARLSDREEEQE</sequence>
<evidence type="ECO:0000256" key="1">
    <source>
        <dbReference type="ARBA" id="ARBA00010641"/>
    </source>
</evidence>
<comment type="caution">
    <text evidence="7">The sequence shown here is derived from an EMBL/GenBank/DDBJ whole genome shotgun (WGS) entry which is preliminary data.</text>
</comment>
<evidence type="ECO:0000313" key="7">
    <source>
        <dbReference type="EMBL" id="RSY85500.1"/>
    </source>
</evidence>
<dbReference type="InterPro" id="IPR007627">
    <property type="entry name" value="RNA_pol_sigma70_r2"/>
</dbReference>
<name>A0A430G3S8_9SPHN</name>
<evidence type="ECO:0000313" key="8">
    <source>
        <dbReference type="Proteomes" id="UP000287746"/>
    </source>
</evidence>
<evidence type="ECO:0000256" key="2">
    <source>
        <dbReference type="ARBA" id="ARBA00023015"/>
    </source>
</evidence>
<dbReference type="Pfam" id="PF04542">
    <property type="entry name" value="Sigma70_r2"/>
    <property type="match status" value="1"/>
</dbReference>
<dbReference type="Gene3D" id="1.10.1740.10">
    <property type="match status" value="1"/>
</dbReference>
<dbReference type="GO" id="GO:0003677">
    <property type="term" value="F:DNA binding"/>
    <property type="evidence" value="ECO:0007669"/>
    <property type="project" value="InterPro"/>
</dbReference>
<dbReference type="InterPro" id="IPR036388">
    <property type="entry name" value="WH-like_DNA-bd_sf"/>
</dbReference>
<keyword evidence="3" id="KW-0731">Sigma factor</keyword>
<feature type="domain" description="RNA polymerase sigma factor 70 region 4 type 2" evidence="6">
    <location>
        <begin position="111"/>
        <end position="158"/>
    </location>
</feature>
<dbReference type="InterPro" id="IPR013325">
    <property type="entry name" value="RNA_pol_sigma_r2"/>
</dbReference>